<dbReference type="WBParaSite" id="ACRNAN_Path_740.g2811.t1">
    <property type="protein sequence ID" value="ACRNAN_Path_740.g2811.t1"/>
    <property type="gene ID" value="ACRNAN_Path_740.g2811"/>
</dbReference>
<feature type="transmembrane region" description="Helical" evidence="6">
    <location>
        <begin position="187"/>
        <end position="208"/>
    </location>
</feature>
<feature type="region of interest" description="Disordered" evidence="5">
    <location>
        <begin position="513"/>
        <end position="546"/>
    </location>
</feature>
<evidence type="ECO:0000256" key="5">
    <source>
        <dbReference type="SAM" id="MobiDB-lite"/>
    </source>
</evidence>
<feature type="transmembrane region" description="Helical" evidence="6">
    <location>
        <begin position="331"/>
        <end position="350"/>
    </location>
</feature>
<name>A0A914CAS0_9BILA</name>
<evidence type="ECO:0000256" key="1">
    <source>
        <dbReference type="ARBA" id="ARBA00004141"/>
    </source>
</evidence>
<feature type="transmembrane region" description="Helical" evidence="6">
    <location>
        <begin position="486"/>
        <end position="504"/>
    </location>
</feature>
<accession>A0A914CAS0</accession>
<feature type="transmembrane region" description="Helical" evidence="6">
    <location>
        <begin position="127"/>
        <end position="146"/>
    </location>
</feature>
<dbReference type="Proteomes" id="UP000887540">
    <property type="component" value="Unplaced"/>
</dbReference>
<evidence type="ECO:0000256" key="4">
    <source>
        <dbReference type="ARBA" id="ARBA00023136"/>
    </source>
</evidence>
<feature type="transmembrane region" description="Helical" evidence="6">
    <location>
        <begin position="356"/>
        <end position="381"/>
    </location>
</feature>
<evidence type="ECO:0000313" key="9">
    <source>
        <dbReference type="WBParaSite" id="ACRNAN_Path_740.g2811.t1"/>
    </source>
</evidence>
<keyword evidence="3 6" id="KW-1133">Transmembrane helix</keyword>
<evidence type="ECO:0000313" key="8">
    <source>
        <dbReference type="Proteomes" id="UP000887540"/>
    </source>
</evidence>
<dbReference type="PROSITE" id="PS50850">
    <property type="entry name" value="MFS"/>
    <property type="match status" value="1"/>
</dbReference>
<proteinExistence type="predicted"/>
<feature type="transmembrane region" description="Helical" evidence="6">
    <location>
        <begin position="215"/>
        <end position="235"/>
    </location>
</feature>
<dbReference type="InterPro" id="IPR005828">
    <property type="entry name" value="MFS_sugar_transport-like"/>
</dbReference>
<feature type="transmembrane region" description="Helical" evidence="6">
    <location>
        <begin position="457"/>
        <end position="480"/>
    </location>
</feature>
<evidence type="ECO:0000256" key="2">
    <source>
        <dbReference type="ARBA" id="ARBA00022692"/>
    </source>
</evidence>
<dbReference type="AlphaFoldDB" id="A0A914CAS0"/>
<evidence type="ECO:0000256" key="6">
    <source>
        <dbReference type="SAM" id="Phobius"/>
    </source>
</evidence>
<comment type="subcellular location">
    <subcellularLocation>
        <location evidence="1">Membrane</location>
        <topology evidence="1">Multi-pass membrane protein</topology>
    </subcellularLocation>
</comment>
<evidence type="ECO:0000259" key="7">
    <source>
        <dbReference type="PROSITE" id="PS50850"/>
    </source>
</evidence>
<dbReference type="InterPro" id="IPR020846">
    <property type="entry name" value="MFS_dom"/>
</dbReference>
<dbReference type="InterPro" id="IPR036259">
    <property type="entry name" value="MFS_trans_sf"/>
</dbReference>
<feature type="transmembrane region" description="Helical" evidence="6">
    <location>
        <begin position="393"/>
        <end position="416"/>
    </location>
</feature>
<evidence type="ECO:0000256" key="3">
    <source>
        <dbReference type="ARBA" id="ARBA00022989"/>
    </source>
</evidence>
<keyword evidence="4 6" id="KW-0472">Membrane</keyword>
<organism evidence="8 9">
    <name type="scientific">Acrobeloides nanus</name>
    <dbReference type="NCBI Taxonomy" id="290746"/>
    <lineage>
        <taxon>Eukaryota</taxon>
        <taxon>Metazoa</taxon>
        <taxon>Ecdysozoa</taxon>
        <taxon>Nematoda</taxon>
        <taxon>Chromadorea</taxon>
        <taxon>Rhabditida</taxon>
        <taxon>Tylenchina</taxon>
        <taxon>Cephalobomorpha</taxon>
        <taxon>Cephaloboidea</taxon>
        <taxon>Cephalobidae</taxon>
        <taxon>Acrobeloides</taxon>
    </lineage>
</organism>
<keyword evidence="2 6" id="KW-0812">Transmembrane</keyword>
<reference evidence="9" key="1">
    <citation type="submission" date="2022-11" db="UniProtKB">
        <authorList>
            <consortium name="WormBaseParasite"/>
        </authorList>
    </citation>
    <scope>IDENTIFICATION</scope>
</reference>
<dbReference type="PANTHER" id="PTHR24064">
    <property type="entry name" value="SOLUTE CARRIER FAMILY 22 MEMBER"/>
    <property type="match status" value="1"/>
</dbReference>
<dbReference type="Gene3D" id="1.20.1250.20">
    <property type="entry name" value="MFS general substrate transporter like domains"/>
    <property type="match status" value="1"/>
</dbReference>
<feature type="transmembrane region" description="Helical" evidence="6">
    <location>
        <begin position="36"/>
        <end position="58"/>
    </location>
</feature>
<dbReference type="SUPFAM" id="SSF103473">
    <property type="entry name" value="MFS general substrate transporter"/>
    <property type="match status" value="1"/>
</dbReference>
<feature type="domain" description="Major facilitator superfamily (MFS) profile" evidence="7">
    <location>
        <begin position="47"/>
        <end position="510"/>
    </location>
</feature>
<dbReference type="Pfam" id="PF00083">
    <property type="entry name" value="Sugar_tr"/>
    <property type="match status" value="1"/>
</dbReference>
<protein>
    <submittedName>
        <fullName evidence="9">Major facilitator superfamily (MFS) profile domain-containing protein</fullName>
    </submittedName>
</protein>
<keyword evidence="8" id="KW-1185">Reference proteome</keyword>
<feature type="transmembrane region" description="Helical" evidence="6">
    <location>
        <begin position="422"/>
        <end position="445"/>
    </location>
</feature>
<feature type="transmembrane region" description="Helical" evidence="6">
    <location>
        <begin position="158"/>
        <end position="175"/>
    </location>
</feature>
<dbReference type="GO" id="GO:0016020">
    <property type="term" value="C:membrane"/>
    <property type="evidence" value="ECO:0007669"/>
    <property type="project" value="UniProtKB-SubCell"/>
</dbReference>
<dbReference type="GO" id="GO:0022857">
    <property type="term" value="F:transmembrane transporter activity"/>
    <property type="evidence" value="ECO:0007669"/>
    <property type="project" value="InterPro"/>
</dbReference>
<sequence length="554" mass="63002">MDKNGNVYEKTVLEPNDEIGEEDPEMLKKEMKLNDFFTLGWYTVLIMVVMKLISLNMIGNAFYMMFASAAPKIVSCGSHNFSTAADITESCKMLKEVLKTENCMPEFSYQFKSINVEWNYYCESTKIVKSSITYQMLGLLIGALVFGQVSDNYGRKKALLFTMTFNNVFILASSYATNLVNFTILRFFVNVFNAGCIVVLPIFALEVLPPKHRYWINNIVGGAPIVIISAGIAYLCHDWITYARIISFLGSIATISCCFLSESPRFLIQKGRMVEAKKVIQRICKIDRRKFDETMIDAVLDKENRAFLERQSKTKKYTLLHLFYTPNLTRYALSIGLTFFMTSMLTYALMFNLENIAGSIYMNLVLTGVVRYIAGGFMSLLEIKCPKVGRKTIHFGVLFVASICLMTFFVVQVLGLQAQYALLLRVMALIIMGFIAQIFLIASICATELFPTAIRNLSFSFGQFLNRIGVIMSPQVFFLTEIWHPLPYLAMFSLAVFNMLFFQINVKETKNNPLGDHMPGPEESWCGRRKSKNRPDISNPFDENSKNLIEKDVV</sequence>